<gene>
    <name evidence="9" type="ORF">HMPREF1535_01373</name>
</gene>
<evidence type="ECO:0000313" key="9">
    <source>
        <dbReference type="EMBL" id="KKB57552.1"/>
    </source>
</evidence>
<dbReference type="InterPro" id="IPR033985">
    <property type="entry name" value="SusD-like_N"/>
</dbReference>
<dbReference type="CDD" id="cd08977">
    <property type="entry name" value="SusD"/>
    <property type="match status" value="1"/>
</dbReference>
<keyword evidence="5" id="KW-0998">Cell outer membrane</keyword>
<comment type="subcellular location">
    <subcellularLocation>
        <location evidence="1">Cell outer membrane</location>
    </subcellularLocation>
</comment>
<feature type="domain" description="RagB/SusD" evidence="7">
    <location>
        <begin position="348"/>
        <end position="486"/>
    </location>
</feature>
<dbReference type="Gene3D" id="1.25.40.390">
    <property type="match status" value="1"/>
</dbReference>
<dbReference type="PATRIC" id="fig|927665.4.peg.1405"/>
<evidence type="ECO:0000256" key="2">
    <source>
        <dbReference type="ARBA" id="ARBA00006275"/>
    </source>
</evidence>
<evidence type="ECO:0000313" key="10">
    <source>
        <dbReference type="Proteomes" id="UP000033047"/>
    </source>
</evidence>
<dbReference type="GO" id="GO:0009279">
    <property type="term" value="C:cell outer membrane"/>
    <property type="evidence" value="ECO:0007669"/>
    <property type="project" value="UniProtKB-SubCell"/>
</dbReference>
<keyword evidence="4" id="KW-0472">Membrane</keyword>
<organism evidence="9 10">
    <name type="scientific">Parabacteroides goldsteinii DSM 19448 = WAL 12034</name>
    <dbReference type="NCBI Taxonomy" id="927665"/>
    <lineage>
        <taxon>Bacteria</taxon>
        <taxon>Pseudomonadati</taxon>
        <taxon>Bacteroidota</taxon>
        <taxon>Bacteroidia</taxon>
        <taxon>Bacteroidales</taxon>
        <taxon>Tannerellaceae</taxon>
        <taxon>Parabacteroides</taxon>
    </lineage>
</organism>
<dbReference type="Proteomes" id="UP000033047">
    <property type="component" value="Unassembled WGS sequence"/>
</dbReference>
<evidence type="ECO:0000259" key="7">
    <source>
        <dbReference type="Pfam" id="PF07980"/>
    </source>
</evidence>
<proteinExistence type="inferred from homology"/>
<dbReference type="EMBL" id="AQHV01000009">
    <property type="protein sequence ID" value="KKB57552.1"/>
    <property type="molecule type" value="Genomic_DNA"/>
</dbReference>
<evidence type="ECO:0000259" key="8">
    <source>
        <dbReference type="Pfam" id="PF14322"/>
    </source>
</evidence>
<keyword evidence="3 6" id="KW-0732">Signal</keyword>
<comment type="caution">
    <text evidence="9">The sequence shown here is derived from an EMBL/GenBank/DDBJ whole genome shotgun (WGS) entry which is preliminary data.</text>
</comment>
<dbReference type="Pfam" id="PF14322">
    <property type="entry name" value="SusD-like_3"/>
    <property type="match status" value="1"/>
</dbReference>
<feature type="chain" id="PRO_5002489507" description="RagB/SusD domain-containing protein" evidence="6">
    <location>
        <begin position="22"/>
        <end position="488"/>
    </location>
</feature>
<dbReference type="AlphaFoldDB" id="A0A0F5JJF0"/>
<dbReference type="RefSeq" id="WP_007655855.1">
    <property type="nucleotide sequence ID" value="NZ_KQ033912.1"/>
</dbReference>
<comment type="similarity">
    <text evidence="2">Belongs to the SusD family.</text>
</comment>
<evidence type="ECO:0000256" key="6">
    <source>
        <dbReference type="SAM" id="SignalP"/>
    </source>
</evidence>
<evidence type="ECO:0000256" key="5">
    <source>
        <dbReference type="ARBA" id="ARBA00023237"/>
    </source>
</evidence>
<feature type="domain" description="SusD-like N-terminal" evidence="8">
    <location>
        <begin position="88"/>
        <end position="218"/>
    </location>
</feature>
<name>A0A0F5JJF0_9BACT</name>
<reference evidence="9 10" key="1">
    <citation type="submission" date="2013-04" db="EMBL/GenBank/DDBJ databases">
        <title>The Genome Sequence of Parabacteroides goldsteinii DSM 19448.</title>
        <authorList>
            <consortium name="The Broad Institute Genomics Platform"/>
            <person name="Earl A."/>
            <person name="Ward D."/>
            <person name="Feldgarden M."/>
            <person name="Gevers D."/>
            <person name="Martens E."/>
            <person name="Sakamoto M."/>
            <person name="Benno Y."/>
            <person name="Song Y."/>
            <person name="Liu C."/>
            <person name="Lee J."/>
            <person name="Bolanos M."/>
            <person name="Vaisanen M.L."/>
            <person name="Finegold S.M."/>
            <person name="Walker B."/>
            <person name="Young S."/>
            <person name="Zeng Q."/>
            <person name="Gargeya S."/>
            <person name="Fitzgerald M."/>
            <person name="Haas B."/>
            <person name="Abouelleil A."/>
            <person name="Allen A.W."/>
            <person name="Alvarado L."/>
            <person name="Arachchi H.M."/>
            <person name="Berlin A.M."/>
            <person name="Chapman S.B."/>
            <person name="Gainer-Dewar J."/>
            <person name="Goldberg J."/>
            <person name="Griggs A."/>
            <person name="Gujja S."/>
            <person name="Hansen M."/>
            <person name="Howarth C."/>
            <person name="Imamovic A."/>
            <person name="Ireland A."/>
            <person name="Larimer J."/>
            <person name="McCowan C."/>
            <person name="Murphy C."/>
            <person name="Pearson M."/>
            <person name="Poon T.W."/>
            <person name="Priest M."/>
            <person name="Roberts A."/>
            <person name="Saif S."/>
            <person name="Shea T."/>
            <person name="Sisk P."/>
            <person name="Sykes S."/>
            <person name="Wortman J."/>
            <person name="Nusbaum C."/>
            <person name="Birren B."/>
        </authorList>
    </citation>
    <scope>NUCLEOTIDE SEQUENCE [LARGE SCALE GENOMIC DNA]</scope>
    <source>
        <strain evidence="9 10">DSM 19448</strain>
    </source>
</reference>
<dbReference type="Pfam" id="PF07980">
    <property type="entry name" value="SusD_RagB"/>
    <property type="match status" value="1"/>
</dbReference>
<dbReference type="HOGENOM" id="CLU_015553_1_3_10"/>
<evidence type="ECO:0000256" key="1">
    <source>
        <dbReference type="ARBA" id="ARBA00004442"/>
    </source>
</evidence>
<protein>
    <recommendedName>
        <fullName evidence="11">RagB/SusD domain-containing protein</fullName>
    </recommendedName>
</protein>
<dbReference type="InterPro" id="IPR012944">
    <property type="entry name" value="SusD_RagB_dom"/>
</dbReference>
<evidence type="ECO:0000256" key="4">
    <source>
        <dbReference type="ARBA" id="ARBA00023136"/>
    </source>
</evidence>
<sequence>MNKYSNLFICLFVLLFCSSCGDLLNQKPESAITNESFWTNQDDATGVLTHSYVQLRSMSCGELFTLGESRSDVITRAVTGDIYERYYKNTLSQELPGPDWTSLYKIVNEANLLIKYIPRIDAVEATKNNLLAEAYSLRAYLYFVLVKTWGGVPLRVEPTEGYNPETVHKGRATVEEVFKVIKEDLDNAIALFQDNTFWASRNRFSQPFANALKADVYLWTAKRCGGGNADLETALAACNEVLKADVALLPNFADLFEFGNKSNEEIIMSIANTIYDGGENYFKDNYSGADGGMIDPISGEVIGTTGNGMAWTVSDLVKNQFTDDDSRKEASFVDGLRYGENNEMEYPALIRKGRGVVQNGQRYFRSDFVLYRLADVLLMKAEAKNALGQDPSEEMNLIRKRAYGDNFDKHIFVNRSKELNDDEILKERLLELVFEGKRWWDLIRFGKAFDIVPSLNNKKGQDHMLLWPLSLTVLTREPQVGQTPGWGD</sequence>
<accession>A0A0F5JJF0</accession>
<dbReference type="GeneID" id="69982593"/>
<feature type="signal peptide" evidence="6">
    <location>
        <begin position="1"/>
        <end position="21"/>
    </location>
</feature>
<evidence type="ECO:0000256" key="3">
    <source>
        <dbReference type="ARBA" id="ARBA00022729"/>
    </source>
</evidence>
<dbReference type="STRING" id="927665.HMPREF1535_01373"/>
<dbReference type="InterPro" id="IPR011990">
    <property type="entry name" value="TPR-like_helical_dom_sf"/>
</dbReference>
<dbReference type="SUPFAM" id="SSF48452">
    <property type="entry name" value="TPR-like"/>
    <property type="match status" value="1"/>
</dbReference>
<evidence type="ECO:0008006" key="11">
    <source>
        <dbReference type="Google" id="ProtNLM"/>
    </source>
</evidence>